<keyword evidence="1" id="KW-1133">Transmembrane helix</keyword>
<accession>A0A2H0PY75</accession>
<proteinExistence type="predicted"/>
<dbReference type="EMBL" id="PCXE01000033">
    <property type="protein sequence ID" value="PIR26215.1"/>
    <property type="molecule type" value="Genomic_DNA"/>
</dbReference>
<comment type="caution">
    <text evidence="2">The sequence shown here is derived from an EMBL/GenBank/DDBJ whole genome shotgun (WGS) entry which is preliminary data.</text>
</comment>
<keyword evidence="1" id="KW-0812">Transmembrane</keyword>
<evidence type="ECO:0000256" key="1">
    <source>
        <dbReference type="SAM" id="Phobius"/>
    </source>
</evidence>
<keyword evidence="1" id="KW-0472">Membrane</keyword>
<name>A0A2H0PY75_9BACT</name>
<reference evidence="2 3" key="1">
    <citation type="submission" date="2017-09" db="EMBL/GenBank/DDBJ databases">
        <title>Depth-based differentiation of microbial function through sediment-hosted aquifers and enrichment of novel symbionts in the deep terrestrial subsurface.</title>
        <authorList>
            <person name="Probst A.J."/>
            <person name="Ladd B."/>
            <person name="Jarett J.K."/>
            <person name="Geller-Mcgrath D.E."/>
            <person name="Sieber C.M."/>
            <person name="Emerson J.B."/>
            <person name="Anantharaman K."/>
            <person name="Thomas B.C."/>
            <person name="Malmstrom R."/>
            <person name="Stieglmeier M."/>
            <person name="Klingl A."/>
            <person name="Woyke T."/>
            <person name="Ryan C.M."/>
            <person name="Banfield J.F."/>
        </authorList>
    </citation>
    <scope>NUCLEOTIDE SEQUENCE [LARGE SCALE GENOMIC DNA]</scope>
    <source>
        <strain evidence="2">CG11_big_fil_rev_8_21_14_0_20_43_10</strain>
    </source>
</reference>
<organism evidence="2 3">
    <name type="scientific">Candidatus Brennerbacteria bacterium CG11_big_fil_rev_8_21_14_0_20_43_10</name>
    <dbReference type="NCBI Taxonomy" id="1974523"/>
    <lineage>
        <taxon>Bacteria</taxon>
        <taxon>Candidatus Brenneribacteriota</taxon>
    </lineage>
</organism>
<gene>
    <name evidence="2" type="ORF">COV41_01955</name>
</gene>
<feature type="transmembrane region" description="Helical" evidence="1">
    <location>
        <begin position="12"/>
        <end position="37"/>
    </location>
</feature>
<evidence type="ECO:0000313" key="3">
    <source>
        <dbReference type="Proteomes" id="UP000236846"/>
    </source>
</evidence>
<dbReference type="AlphaFoldDB" id="A0A2H0PY75"/>
<sequence>MGIGTLMIKDVFSVILIIRKLNIALAQPALTLIVILAKKTMRLALALVMAFVKRLAELTQIVMRNMATIPTAIPVALGKPVILVVNVSPLSVTLAELITIMVNVTQLTSVNIAINQILVPGQMFPQERSVLPQA</sequence>
<protein>
    <submittedName>
        <fullName evidence="2">Uncharacterized protein</fullName>
    </submittedName>
</protein>
<evidence type="ECO:0000313" key="2">
    <source>
        <dbReference type="EMBL" id="PIR26215.1"/>
    </source>
</evidence>
<dbReference type="Proteomes" id="UP000236846">
    <property type="component" value="Unassembled WGS sequence"/>
</dbReference>